<dbReference type="InterPro" id="IPR002110">
    <property type="entry name" value="Ankyrin_rpt"/>
</dbReference>
<accession>A0AAV5VXZ5</accession>
<feature type="repeat" description="ANK" evidence="3">
    <location>
        <begin position="361"/>
        <end position="387"/>
    </location>
</feature>
<protein>
    <recommendedName>
        <fullName evidence="6">Ankyrin repeat-containing protein</fullName>
    </recommendedName>
</protein>
<dbReference type="SUPFAM" id="SSF48403">
    <property type="entry name" value="Ankyrin repeat"/>
    <property type="match status" value="2"/>
</dbReference>
<evidence type="ECO:0000313" key="4">
    <source>
        <dbReference type="EMBL" id="GMT24258.1"/>
    </source>
</evidence>
<dbReference type="AlphaFoldDB" id="A0AAV5VXZ5"/>
<feature type="repeat" description="ANK" evidence="3">
    <location>
        <begin position="98"/>
        <end position="130"/>
    </location>
</feature>
<dbReference type="Pfam" id="PF12796">
    <property type="entry name" value="Ank_2"/>
    <property type="match status" value="8"/>
</dbReference>
<feature type="repeat" description="ANK" evidence="3">
    <location>
        <begin position="252"/>
        <end position="274"/>
    </location>
</feature>
<gene>
    <name evidence="4" type="ORF">PFISCL1PPCAC_15555</name>
</gene>
<dbReference type="PANTHER" id="PTHR24198:SF165">
    <property type="entry name" value="ANKYRIN REPEAT-CONTAINING PROTEIN-RELATED"/>
    <property type="match status" value="1"/>
</dbReference>
<dbReference type="PANTHER" id="PTHR24198">
    <property type="entry name" value="ANKYRIN REPEAT AND PROTEIN KINASE DOMAIN-CONTAINING PROTEIN"/>
    <property type="match status" value="1"/>
</dbReference>
<feature type="repeat" description="ANK" evidence="3">
    <location>
        <begin position="187"/>
        <end position="219"/>
    </location>
</feature>
<reference evidence="4" key="1">
    <citation type="submission" date="2023-10" db="EMBL/GenBank/DDBJ databases">
        <title>Genome assembly of Pristionchus species.</title>
        <authorList>
            <person name="Yoshida K."/>
            <person name="Sommer R.J."/>
        </authorList>
    </citation>
    <scope>NUCLEOTIDE SEQUENCE</scope>
    <source>
        <strain evidence="4">RS5133</strain>
    </source>
</reference>
<keyword evidence="2 3" id="KW-0040">ANK repeat</keyword>
<feature type="repeat" description="ANK" evidence="3">
    <location>
        <begin position="395"/>
        <end position="427"/>
    </location>
</feature>
<feature type="repeat" description="ANK" evidence="3">
    <location>
        <begin position="628"/>
        <end position="655"/>
    </location>
</feature>
<keyword evidence="5" id="KW-1185">Reference proteome</keyword>
<feature type="non-terminal residue" evidence="4">
    <location>
        <position position="1"/>
    </location>
</feature>
<dbReference type="Gene3D" id="1.25.40.20">
    <property type="entry name" value="Ankyrin repeat-containing domain"/>
    <property type="match status" value="5"/>
</dbReference>
<dbReference type="InterPro" id="IPR036770">
    <property type="entry name" value="Ankyrin_rpt-contain_sf"/>
</dbReference>
<dbReference type="PROSITE" id="PS50297">
    <property type="entry name" value="ANK_REP_REGION"/>
    <property type="match status" value="8"/>
</dbReference>
<dbReference type="EMBL" id="BTSY01000004">
    <property type="protein sequence ID" value="GMT24258.1"/>
    <property type="molecule type" value="Genomic_DNA"/>
</dbReference>
<organism evidence="4 5">
    <name type="scientific">Pristionchus fissidentatus</name>
    <dbReference type="NCBI Taxonomy" id="1538716"/>
    <lineage>
        <taxon>Eukaryota</taxon>
        <taxon>Metazoa</taxon>
        <taxon>Ecdysozoa</taxon>
        <taxon>Nematoda</taxon>
        <taxon>Chromadorea</taxon>
        <taxon>Rhabditida</taxon>
        <taxon>Rhabditina</taxon>
        <taxon>Diplogasteromorpha</taxon>
        <taxon>Diplogasteroidea</taxon>
        <taxon>Neodiplogasteridae</taxon>
        <taxon>Pristionchus</taxon>
    </lineage>
</organism>
<feature type="repeat" description="ANK" evidence="3">
    <location>
        <begin position="489"/>
        <end position="521"/>
    </location>
</feature>
<evidence type="ECO:0000256" key="3">
    <source>
        <dbReference type="PROSITE-ProRule" id="PRU00023"/>
    </source>
</evidence>
<dbReference type="SMART" id="SM00248">
    <property type="entry name" value="ANK"/>
    <property type="match status" value="17"/>
</dbReference>
<proteinExistence type="predicted"/>
<feature type="repeat" description="ANK" evidence="3">
    <location>
        <begin position="556"/>
        <end position="588"/>
    </location>
</feature>
<evidence type="ECO:0000313" key="5">
    <source>
        <dbReference type="Proteomes" id="UP001432322"/>
    </source>
</evidence>
<evidence type="ECO:0000256" key="1">
    <source>
        <dbReference type="ARBA" id="ARBA00022737"/>
    </source>
</evidence>
<keyword evidence="1" id="KW-0677">Repeat</keyword>
<dbReference type="PROSITE" id="PS50088">
    <property type="entry name" value="ANK_REPEAT"/>
    <property type="match status" value="8"/>
</dbReference>
<dbReference type="Proteomes" id="UP001432322">
    <property type="component" value="Unassembled WGS sequence"/>
</dbReference>
<evidence type="ECO:0008006" key="6">
    <source>
        <dbReference type="Google" id="ProtNLM"/>
    </source>
</evidence>
<dbReference type="PRINTS" id="PR01415">
    <property type="entry name" value="ANKYRIN"/>
</dbReference>
<comment type="caution">
    <text evidence="4">The sequence shown here is derived from an EMBL/GenBank/DDBJ whole genome shotgun (WGS) entry which is preliminary data.</text>
</comment>
<sequence length="726" mass="81637">FFSEGKCSMCDIPLMDFSPLDTETGKLMEGTNEKNMTNLLMLNNRKLSKASVHQNSLEVFDVVKMNKFMEAASSGDVRTLQEILDSDAGAAAHYKDLNGSTALHYACRYVNKDVVRLLLKYNADPNAEDRENWRPLHYASKYFQKDLSRDFAENFTENEVEKSKSETRDIVNQLLISKADINAVDVFGCSALHYAAMRGNSAAAETLLHYGAQPDLKDKNSITPFMTSCTYGAIEVFDILFPESSKIVEDRRGNSVLHIAAQHGHIQILRCLLSWILNGKGEEDRFSLLHRINHEGKTALQLAADADHSEAVEELMDKYKEGQHSEDENWMLHKAASKGYKDICVILIEKAGMEVMLENDDGRIPLHLAAANNHAEIVEYLLSIRADSIEAKDNQGFTPLLLAASNNGLDTLKVLLDRKAKFTISDRMGRNMIYLASKYNSMSVLQYILEHMEDKRISFNQGRYRPSSPRDDVTGMNLKERMINKTDMNQETAMHCLCGNGYLELVRLLFKHGASINCINEDEENPLHLAAESGRTNVIVQLLEWENKLCVAKDDEGRTPLHKAARNGHEDATIALINGGSDLRSKNVYDETALDCAIKAGELGTTKVLMERGANPSDDEERGMGNGLHLAVKEGHDDIVQYLIEQGMEVSSRDELNQTPLDIAIEEGHKEIARMLVNHPDWKKLMEPTDEYSLPEKTKKPRDTPMRRLIHNFPDVASIVFDKCVT</sequence>
<name>A0AAV5VXZ5_9BILA</name>
<evidence type="ECO:0000256" key="2">
    <source>
        <dbReference type="ARBA" id="ARBA00023043"/>
    </source>
</evidence>